<comment type="similarity">
    <text evidence="8">Belongs to the peptidase S1 family. CLIP subfamily.</text>
</comment>
<dbReference type="InterPro" id="IPR001314">
    <property type="entry name" value="Peptidase_S1A"/>
</dbReference>
<evidence type="ECO:0000256" key="4">
    <source>
        <dbReference type="ARBA" id="ARBA00022729"/>
    </source>
</evidence>
<dbReference type="GO" id="GO:0005576">
    <property type="term" value="C:extracellular region"/>
    <property type="evidence" value="ECO:0007669"/>
    <property type="project" value="UniProtKB-SubCell"/>
</dbReference>
<dbReference type="InterPro" id="IPR009003">
    <property type="entry name" value="Peptidase_S1_PA"/>
</dbReference>
<dbReference type="STRING" id="7168.A0A182NVH5"/>
<protein>
    <recommendedName>
        <fullName evidence="10">Peptidase S1 domain-containing protein</fullName>
    </recommendedName>
</protein>
<dbReference type="FunFam" id="2.40.10.10:FF:000028">
    <property type="entry name" value="Serine protease easter"/>
    <property type="match status" value="1"/>
</dbReference>
<dbReference type="PANTHER" id="PTHR24260">
    <property type="match status" value="1"/>
</dbReference>
<evidence type="ECO:0000313" key="12">
    <source>
        <dbReference type="Proteomes" id="UP000075884"/>
    </source>
</evidence>
<dbReference type="VEuPathDB" id="VectorBase:ADIR011676"/>
<dbReference type="InterPro" id="IPR043504">
    <property type="entry name" value="Peptidase_S1_PA_chymotrypsin"/>
</dbReference>
<dbReference type="AlphaFoldDB" id="A0A182NVH5"/>
<dbReference type="GO" id="GO:0045087">
    <property type="term" value="P:innate immune response"/>
    <property type="evidence" value="ECO:0007669"/>
    <property type="project" value="UniProtKB-KW"/>
</dbReference>
<dbReference type="PROSITE" id="PS00134">
    <property type="entry name" value="TRYPSIN_HIS"/>
    <property type="match status" value="1"/>
</dbReference>
<accession>A0A182NVH5</accession>
<organism evidence="11 12">
    <name type="scientific">Anopheles dirus</name>
    <dbReference type="NCBI Taxonomy" id="7168"/>
    <lineage>
        <taxon>Eukaryota</taxon>
        <taxon>Metazoa</taxon>
        <taxon>Ecdysozoa</taxon>
        <taxon>Arthropoda</taxon>
        <taxon>Hexapoda</taxon>
        <taxon>Insecta</taxon>
        <taxon>Pterygota</taxon>
        <taxon>Neoptera</taxon>
        <taxon>Endopterygota</taxon>
        <taxon>Diptera</taxon>
        <taxon>Nematocera</taxon>
        <taxon>Culicoidea</taxon>
        <taxon>Culicidae</taxon>
        <taxon>Anophelinae</taxon>
        <taxon>Anopheles</taxon>
    </lineage>
</organism>
<evidence type="ECO:0000256" key="1">
    <source>
        <dbReference type="ARBA" id="ARBA00004613"/>
    </source>
</evidence>
<dbReference type="Proteomes" id="UP000075884">
    <property type="component" value="Unassembled WGS sequence"/>
</dbReference>
<evidence type="ECO:0000256" key="8">
    <source>
        <dbReference type="ARBA" id="ARBA00024195"/>
    </source>
</evidence>
<dbReference type="InterPro" id="IPR051333">
    <property type="entry name" value="CLIP_Serine_Protease"/>
</dbReference>
<dbReference type="Pfam" id="PF00089">
    <property type="entry name" value="Trypsin"/>
    <property type="match status" value="1"/>
</dbReference>
<dbReference type="GO" id="GO:0006508">
    <property type="term" value="P:proteolysis"/>
    <property type="evidence" value="ECO:0007669"/>
    <property type="project" value="InterPro"/>
</dbReference>
<dbReference type="PRINTS" id="PR00722">
    <property type="entry name" value="CHYMOTRYPSIN"/>
</dbReference>
<keyword evidence="2" id="KW-0964">Secreted</keyword>
<evidence type="ECO:0000256" key="2">
    <source>
        <dbReference type="ARBA" id="ARBA00022525"/>
    </source>
</evidence>
<dbReference type="PROSITE" id="PS50240">
    <property type="entry name" value="TRYPSIN_DOM"/>
    <property type="match status" value="1"/>
</dbReference>
<evidence type="ECO:0000256" key="7">
    <source>
        <dbReference type="ARBA" id="ARBA00023180"/>
    </source>
</evidence>
<dbReference type="SUPFAM" id="SSF50494">
    <property type="entry name" value="Trypsin-like serine proteases"/>
    <property type="match status" value="1"/>
</dbReference>
<feature type="chain" id="PRO_5008130464" description="Peptidase S1 domain-containing protein" evidence="9">
    <location>
        <begin position="29"/>
        <end position="269"/>
    </location>
</feature>
<evidence type="ECO:0000313" key="11">
    <source>
        <dbReference type="EnsemblMetazoa" id="ADIR011676-PA"/>
    </source>
</evidence>
<feature type="domain" description="Peptidase S1" evidence="10">
    <location>
        <begin position="124"/>
        <end position="269"/>
    </location>
</feature>
<keyword evidence="3" id="KW-0399">Innate immunity</keyword>
<reference evidence="12" key="1">
    <citation type="submission" date="2013-03" db="EMBL/GenBank/DDBJ databases">
        <title>The Genome Sequence of Anopheles dirus WRAIR2.</title>
        <authorList>
            <consortium name="The Broad Institute Genomics Platform"/>
            <person name="Neafsey D.E."/>
            <person name="Walton C."/>
            <person name="Walker B."/>
            <person name="Young S.K."/>
            <person name="Zeng Q."/>
            <person name="Gargeya S."/>
            <person name="Fitzgerald M."/>
            <person name="Haas B."/>
            <person name="Abouelleil A."/>
            <person name="Allen A.W."/>
            <person name="Alvarado L."/>
            <person name="Arachchi H.M."/>
            <person name="Berlin A.M."/>
            <person name="Chapman S.B."/>
            <person name="Gainer-Dewar J."/>
            <person name="Goldberg J."/>
            <person name="Griggs A."/>
            <person name="Gujja S."/>
            <person name="Hansen M."/>
            <person name="Howarth C."/>
            <person name="Imamovic A."/>
            <person name="Ireland A."/>
            <person name="Larimer J."/>
            <person name="McCowan C."/>
            <person name="Murphy C."/>
            <person name="Pearson M."/>
            <person name="Poon T.W."/>
            <person name="Priest M."/>
            <person name="Roberts A."/>
            <person name="Saif S."/>
            <person name="Shea T."/>
            <person name="Sisk P."/>
            <person name="Sykes S."/>
            <person name="Wortman J."/>
            <person name="Nusbaum C."/>
            <person name="Birren B."/>
        </authorList>
    </citation>
    <scope>NUCLEOTIDE SEQUENCE [LARGE SCALE GENOMIC DNA]</scope>
    <source>
        <strain evidence="12">WRAIR2</strain>
    </source>
</reference>
<keyword evidence="7" id="KW-0325">Glycoprotein</keyword>
<dbReference type="SMART" id="SM00020">
    <property type="entry name" value="Tryp_SPc"/>
    <property type="match status" value="1"/>
</dbReference>
<dbReference type="InterPro" id="IPR018114">
    <property type="entry name" value="TRYPSIN_HIS"/>
</dbReference>
<comment type="subcellular location">
    <subcellularLocation>
        <location evidence="1">Secreted</location>
    </subcellularLocation>
</comment>
<reference evidence="11" key="2">
    <citation type="submission" date="2020-05" db="UniProtKB">
        <authorList>
            <consortium name="EnsemblMetazoa"/>
        </authorList>
    </citation>
    <scope>IDENTIFICATION</scope>
    <source>
        <strain evidence="11">WRAIR2</strain>
    </source>
</reference>
<keyword evidence="5" id="KW-0391">Immunity</keyword>
<proteinExistence type="inferred from homology"/>
<evidence type="ECO:0000256" key="3">
    <source>
        <dbReference type="ARBA" id="ARBA00022588"/>
    </source>
</evidence>
<dbReference type="PANTHER" id="PTHR24260:SF147">
    <property type="entry name" value="EG:BACR7A4.3 PROTEIN-RELATED"/>
    <property type="match status" value="1"/>
</dbReference>
<evidence type="ECO:0000256" key="5">
    <source>
        <dbReference type="ARBA" id="ARBA00022859"/>
    </source>
</evidence>
<keyword evidence="6" id="KW-1015">Disulfide bond</keyword>
<keyword evidence="4 9" id="KW-0732">Signal</keyword>
<keyword evidence="12" id="KW-1185">Reference proteome</keyword>
<feature type="signal peptide" evidence="9">
    <location>
        <begin position="1"/>
        <end position="28"/>
    </location>
</feature>
<evidence type="ECO:0000256" key="6">
    <source>
        <dbReference type="ARBA" id="ARBA00023157"/>
    </source>
</evidence>
<dbReference type="InterPro" id="IPR001254">
    <property type="entry name" value="Trypsin_dom"/>
</dbReference>
<evidence type="ECO:0000256" key="9">
    <source>
        <dbReference type="SAM" id="SignalP"/>
    </source>
</evidence>
<dbReference type="GO" id="GO:0004252">
    <property type="term" value="F:serine-type endopeptidase activity"/>
    <property type="evidence" value="ECO:0007669"/>
    <property type="project" value="InterPro"/>
</dbReference>
<name>A0A182NVH5_9DIPT</name>
<dbReference type="Gene3D" id="2.40.10.10">
    <property type="entry name" value="Trypsin-like serine proteases"/>
    <property type="match status" value="2"/>
</dbReference>
<dbReference type="EnsemblMetazoa" id="ADIR011676-RA">
    <property type="protein sequence ID" value="ADIR011676-PA"/>
    <property type="gene ID" value="ADIR011676"/>
</dbReference>
<evidence type="ECO:0000259" key="10">
    <source>
        <dbReference type="PROSITE" id="PS50240"/>
    </source>
</evidence>
<sequence>MGHHHATSWILAVWIVLLTGAVVAVVAADTIFPDEGGRYEHDTCSLTGSMPRTGICRKAADCPRGIHSKGERCEFSGNHAVVCCPERAVGAGSDGSANRYQSRISKQECENFERLDSSNLTDHISGLKFRAELGEFPFMALVEFDGKDNAHVKCGAALISKRFLLTAAHCTRDYNISSVRLGMVETKDREATPYDVRQIVVHPGYKTRRNDIALIEVTKDVASTRFIQPICLNTDLLDIGSTVNLTIMGWGVDANDNRADTLFKATVKE</sequence>